<protein>
    <submittedName>
        <fullName evidence="6">ELP3 protein</fullName>
    </submittedName>
</protein>
<keyword evidence="3" id="KW-0479">Metal-binding</keyword>
<dbReference type="GO" id="GO:0005737">
    <property type="term" value="C:cytoplasm"/>
    <property type="evidence" value="ECO:0007669"/>
    <property type="project" value="TreeGrafter"/>
</dbReference>
<reference evidence="6 7" key="1">
    <citation type="journal article" date="2021" name="Cell">
        <title>Tracing the genetic footprints of vertebrate landing in non-teleost ray-finned fishes.</title>
        <authorList>
            <person name="Bi X."/>
            <person name="Wang K."/>
            <person name="Yang L."/>
            <person name="Pan H."/>
            <person name="Jiang H."/>
            <person name="Wei Q."/>
            <person name="Fang M."/>
            <person name="Yu H."/>
            <person name="Zhu C."/>
            <person name="Cai Y."/>
            <person name="He Y."/>
            <person name="Gan X."/>
            <person name="Zeng H."/>
            <person name="Yu D."/>
            <person name="Zhu Y."/>
            <person name="Jiang H."/>
            <person name="Qiu Q."/>
            <person name="Yang H."/>
            <person name="Zhang Y.E."/>
            <person name="Wang W."/>
            <person name="Zhu M."/>
            <person name="He S."/>
            <person name="Zhang G."/>
        </authorList>
    </citation>
    <scope>NUCLEOTIDE SEQUENCE [LARGE SCALE GENOMIC DNA]</scope>
    <source>
        <strain evidence="6">Bchr_013</strain>
    </source>
</reference>
<dbReference type="EMBL" id="JAATIS010000485">
    <property type="protein sequence ID" value="KAG2467697.1"/>
    <property type="molecule type" value="Genomic_DNA"/>
</dbReference>
<dbReference type="GO" id="GO:0051539">
    <property type="term" value="F:4 iron, 4 sulfur cluster binding"/>
    <property type="evidence" value="ECO:0007669"/>
    <property type="project" value="UniProtKB-KW"/>
</dbReference>
<keyword evidence="1" id="KW-0004">4Fe-4S</keyword>
<keyword evidence="5" id="KW-0411">Iron-sulfur</keyword>
<dbReference type="GO" id="GO:0005634">
    <property type="term" value="C:nucleus"/>
    <property type="evidence" value="ECO:0007669"/>
    <property type="project" value="TreeGrafter"/>
</dbReference>
<dbReference type="InterPro" id="IPR058240">
    <property type="entry name" value="rSAM_sf"/>
</dbReference>
<sequence>MSTKRHFTIEKAEKHYEANDAYKHIHKYSYCGNKARREPHSERSSIKCVGITIETRPDYCLKRHLSDMLSYGCTRLEIGVQSVYEDVARDTNSACPYKAVRQRQSNRNTAAKYSRVKDCAYAEEDEMVRVVIGTNAAKQREKVLSAGT</sequence>
<evidence type="ECO:0000313" key="7">
    <source>
        <dbReference type="Proteomes" id="UP000886611"/>
    </source>
</evidence>
<dbReference type="PANTHER" id="PTHR11135">
    <property type="entry name" value="HISTONE ACETYLTRANSFERASE-RELATED"/>
    <property type="match status" value="1"/>
</dbReference>
<feature type="non-terminal residue" evidence="6">
    <location>
        <position position="1"/>
    </location>
</feature>
<keyword evidence="2" id="KW-0949">S-adenosyl-L-methionine</keyword>
<dbReference type="Proteomes" id="UP000886611">
    <property type="component" value="Unassembled WGS sequence"/>
</dbReference>
<evidence type="ECO:0000313" key="6">
    <source>
        <dbReference type="EMBL" id="KAG2467697.1"/>
    </source>
</evidence>
<dbReference type="SUPFAM" id="SSF102114">
    <property type="entry name" value="Radical SAM enzymes"/>
    <property type="match status" value="1"/>
</dbReference>
<name>A0A8X8BV75_POLSE</name>
<accession>A0A8X8BV75</accession>
<dbReference type="InterPro" id="IPR039661">
    <property type="entry name" value="ELP3"/>
</dbReference>
<gene>
    <name evidence="6" type="primary">Elp3</name>
    <name evidence="6" type="ORF">GTO96_0015192</name>
</gene>
<evidence type="ECO:0000256" key="1">
    <source>
        <dbReference type="ARBA" id="ARBA00022485"/>
    </source>
</evidence>
<dbReference type="GO" id="GO:0033588">
    <property type="term" value="C:elongator holoenzyme complex"/>
    <property type="evidence" value="ECO:0007669"/>
    <property type="project" value="TreeGrafter"/>
</dbReference>
<feature type="non-terminal residue" evidence="6">
    <location>
        <position position="148"/>
    </location>
</feature>
<evidence type="ECO:0000256" key="4">
    <source>
        <dbReference type="ARBA" id="ARBA00023004"/>
    </source>
</evidence>
<organism evidence="6 7">
    <name type="scientific">Polypterus senegalus</name>
    <name type="common">Senegal bichir</name>
    <dbReference type="NCBI Taxonomy" id="55291"/>
    <lineage>
        <taxon>Eukaryota</taxon>
        <taxon>Metazoa</taxon>
        <taxon>Chordata</taxon>
        <taxon>Craniata</taxon>
        <taxon>Vertebrata</taxon>
        <taxon>Euteleostomi</taxon>
        <taxon>Actinopterygii</taxon>
        <taxon>Polypteriformes</taxon>
        <taxon>Polypteridae</taxon>
        <taxon>Polypterus</taxon>
    </lineage>
</organism>
<proteinExistence type="predicted"/>
<keyword evidence="7" id="KW-1185">Reference proteome</keyword>
<keyword evidence="4" id="KW-0408">Iron</keyword>
<dbReference type="GO" id="GO:0046872">
    <property type="term" value="F:metal ion binding"/>
    <property type="evidence" value="ECO:0007669"/>
    <property type="project" value="UniProtKB-KW"/>
</dbReference>
<evidence type="ECO:0000256" key="3">
    <source>
        <dbReference type="ARBA" id="ARBA00022723"/>
    </source>
</evidence>
<dbReference type="AlphaFoldDB" id="A0A8X8BV75"/>
<evidence type="ECO:0000256" key="5">
    <source>
        <dbReference type="ARBA" id="ARBA00023014"/>
    </source>
</evidence>
<dbReference type="PANTHER" id="PTHR11135:SF0">
    <property type="entry name" value="ELONGATOR COMPLEX PROTEIN 3"/>
    <property type="match status" value="1"/>
</dbReference>
<dbReference type="GO" id="GO:0002926">
    <property type="term" value="P:tRNA wobble base 5-methoxycarbonylmethyl-2-thiouridinylation"/>
    <property type="evidence" value="ECO:0007669"/>
    <property type="project" value="TreeGrafter"/>
</dbReference>
<comment type="caution">
    <text evidence="6">The sequence shown here is derived from an EMBL/GenBank/DDBJ whole genome shotgun (WGS) entry which is preliminary data.</text>
</comment>
<evidence type="ECO:0000256" key="2">
    <source>
        <dbReference type="ARBA" id="ARBA00022691"/>
    </source>
</evidence>